<gene>
    <name evidence="1" type="ORF">O0554_27005</name>
</gene>
<protein>
    <submittedName>
        <fullName evidence="1">Uncharacterized protein</fullName>
    </submittedName>
</protein>
<reference evidence="1" key="1">
    <citation type="submission" date="2022-09" db="EMBL/GenBank/DDBJ databases">
        <title>Genome analysis and characterization of larvicidal activity of Brevibacillus strains.</title>
        <authorList>
            <person name="Patrusheva E.V."/>
            <person name="Izotova A.O."/>
            <person name="Toshchakov S.V."/>
            <person name="Sineoky S.P."/>
        </authorList>
    </citation>
    <scope>NUCLEOTIDE SEQUENCE</scope>
    <source>
        <strain evidence="1">VKPM_B-13247</strain>
    </source>
</reference>
<dbReference type="EMBL" id="JAPTNE010000095">
    <property type="protein sequence ID" value="MCZ0810484.1"/>
    <property type="molecule type" value="Genomic_DNA"/>
</dbReference>
<organism evidence="1 2">
    <name type="scientific">Brevibacillus laterosporus</name>
    <name type="common">Bacillus laterosporus</name>
    <dbReference type="NCBI Taxonomy" id="1465"/>
    <lineage>
        <taxon>Bacteria</taxon>
        <taxon>Bacillati</taxon>
        <taxon>Bacillota</taxon>
        <taxon>Bacilli</taxon>
        <taxon>Bacillales</taxon>
        <taxon>Paenibacillaceae</taxon>
        <taxon>Brevibacillus</taxon>
    </lineage>
</organism>
<dbReference type="RefSeq" id="WP_258435121.1">
    <property type="nucleotide sequence ID" value="NZ_JANSGW010000095.1"/>
</dbReference>
<accession>A0AAP3DL62</accession>
<name>A0AAP3DL62_BRELA</name>
<comment type="caution">
    <text evidence="1">The sequence shown here is derived from an EMBL/GenBank/DDBJ whole genome shotgun (WGS) entry which is preliminary data.</text>
</comment>
<proteinExistence type="predicted"/>
<dbReference type="AlphaFoldDB" id="A0AAP3DL62"/>
<evidence type="ECO:0000313" key="1">
    <source>
        <dbReference type="EMBL" id="MCZ0810484.1"/>
    </source>
</evidence>
<evidence type="ECO:0000313" key="2">
    <source>
        <dbReference type="Proteomes" id="UP001077662"/>
    </source>
</evidence>
<sequence>MNYEWRNRLLDVLERTYPYDANLMTLLTGTNLYSDEYLGRLKEFKVEGCVGNVGQ</sequence>
<dbReference type="Proteomes" id="UP001077662">
    <property type="component" value="Unassembled WGS sequence"/>
</dbReference>